<dbReference type="NCBIfam" id="NF033635">
    <property type="entry name" value="SLATT_fungal"/>
    <property type="match status" value="1"/>
</dbReference>
<feature type="compositionally biased region" description="Low complexity" evidence="1">
    <location>
        <begin position="126"/>
        <end position="153"/>
    </location>
</feature>
<feature type="compositionally biased region" description="Polar residues" evidence="1">
    <location>
        <begin position="67"/>
        <end position="81"/>
    </location>
</feature>
<dbReference type="InterPro" id="IPR041622">
    <property type="entry name" value="SLATT_fungi"/>
</dbReference>
<feature type="compositionally biased region" description="Polar residues" evidence="1">
    <location>
        <begin position="158"/>
        <end position="200"/>
    </location>
</feature>
<protein>
    <recommendedName>
        <fullName evidence="3">SMODS and SLOG-associating 2TM effector domain-containing protein</fullName>
    </recommendedName>
</protein>
<evidence type="ECO:0000256" key="1">
    <source>
        <dbReference type="SAM" id="MobiDB-lite"/>
    </source>
</evidence>
<name>A0AA39J5H8_9AGAR</name>
<feature type="compositionally biased region" description="Low complexity" evidence="1">
    <location>
        <begin position="43"/>
        <end position="63"/>
    </location>
</feature>
<evidence type="ECO:0000313" key="4">
    <source>
        <dbReference type="EMBL" id="KAK0436463.1"/>
    </source>
</evidence>
<feature type="compositionally biased region" description="Polar residues" evidence="1">
    <location>
        <begin position="94"/>
        <end position="125"/>
    </location>
</feature>
<evidence type="ECO:0000313" key="5">
    <source>
        <dbReference type="Proteomes" id="UP001175226"/>
    </source>
</evidence>
<comment type="caution">
    <text evidence="4">The sequence shown here is derived from an EMBL/GenBank/DDBJ whole genome shotgun (WGS) entry which is preliminary data.</text>
</comment>
<dbReference type="Proteomes" id="UP001175226">
    <property type="component" value="Unassembled WGS sequence"/>
</dbReference>
<keyword evidence="2" id="KW-0812">Transmembrane</keyword>
<dbReference type="Pfam" id="PF18142">
    <property type="entry name" value="SLATT_fungal"/>
    <property type="match status" value="1"/>
</dbReference>
<feature type="transmembrane region" description="Helical" evidence="2">
    <location>
        <begin position="290"/>
        <end position="309"/>
    </location>
</feature>
<feature type="transmembrane region" description="Helical" evidence="2">
    <location>
        <begin position="262"/>
        <end position="284"/>
    </location>
</feature>
<accession>A0AA39J5H8</accession>
<dbReference type="AlphaFoldDB" id="A0AA39J5H8"/>
<organism evidence="4 5">
    <name type="scientific">Armillaria borealis</name>
    <dbReference type="NCBI Taxonomy" id="47425"/>
    <lineage>
        <taxon>Eukaryota</taxon>
        <taxon>Fungi</taxon>
        <taxon>Dikarya</taxon>
        <taxon>Basidiomycota</taxon>
        <taxon>Agaricomycotina</taxon>
        <taxon>Agaricomycetes</taxon>
        <taxon>Agaricomycetidae</taxon>
        <taxon>Agaricales</taxon>
        <taxon>Marasmiineae</taxon>
        <taxon>Physalacriaceae</taxon>
        <taxon>Armillaria</taxon>
    </lineage>
</organism>
<reference evidence="4" key="1">
    <citation type="submission" date="2023-06" db="EMBL/GenBank/DDBJ databases">
        <authorList>
            <consortium name="Lawrence Berkeley National Laboratory"/>
            <person name="Ahrendt S."/>
            <person name="Sahu N."/>
            <person name="Indic B."/>
            <person name="Wong-Bajracharya J."/>
            <person name="Merenyi Z."/>
            <person name="Ke H.-M."/>
            <person name="Monk M."/>
            <person name="Kocsube S."/>
            <person name="Drula E."/>
            <person name="Lipzen A."/>
            <person name="Balint B."/>
            <person name="Henrissat B."/>
            <person name="Andreopoulos B."/>
            <person name="Martin F.M."/>
            <person name="Harder C.B."/>
            <person name="Rigling D."/>
            <person name="Ford K.L."/>
            <person name="Foster G.D."/>
            <person name="Pangilinan J."/>
            <person name="Papanicolaou A."/>
            <person name="Barry K."/>
            <person name="LaButti K."/>
            <person name="Viragh M."/>
            <person name="Koriabine M."/>
            <person name="Yan M."/>
            <person name="Riley R."/>
            <person name="Champramary S."/>
            <person name="Plett K.L."/>
            <person name="Tsai I.J."/>
            <person name="Slot J."/>
            <person name="Sipos G."/>
            <person name="Plett J."/>
            <person name="Nagy L.G."/>
            <person name="Grigoriev I.V."/>
        </authorList>
    </citation>
    <scope>NUCLEOTIDE SEQUENCE</scope>
    <source>
        <strain evidence="4">FPL87.14</strain>
    </source>
</reference>
<feature type="region of interest" description="Disordered" evidence="1">
    <location>
        <begin position="42"/>
        <end position="200"/>
    </location>
</feature>
<keyword evidence="5" id="KW-1185">Reference proteome</keyword>
<evidence type="ECO:0000259" key="3">
    <source>
        <dbReference type="Pfam" id="PF18142"/>
    </source>
</evidence>
<evidence type="ECO:0000256" key="2">
    <source>
        <dbReference type="SAM" id="Phobius"/>
    </source>
</evidence>
<keyword evidence="2" id="KW-1133">Transmembrane helix</keyword>
<proteinExistence type="predicted"/>
<keyword evidence="2" id="KW-0472">Membrane</keyword>
<gene>
    <name evidence="4" type="ORF">EV421DRAFT_1908071</name>
</gene>
<dbReference type="EMBL" id="JAUEPT010000055">
    <property type="protein sequence ID" value="KAK0436463.1"/>
    <property type="molecule type" value="Genomic_DNA"/>
</dbReference>
<sequence length="367" mass="39231">MQADNPQTGAVPLSTRPYILAPTFLSPALPPTAVLSQSLSIATPNTENVPSPSTTPTPTKTTVIQPLPQSYSSGKNPSSSQPTPPSHIPRAALSKTTQTPGNVTKPSSASPVLSTILSPSTDTQHNSSASASTTVSASTTSTAAIVSASTNTAHESETSTFTKPSNPTVQESTSIPPTQTCTSSQHINNTSRSVDSSNILQMRRDRANRPLPNLDWIVPHEPQAQTHRHTQVKTAAERLRPTIVLAEEARKMYAERAMMNGYAMNVAIGIQLLAGSLTTAISALVTGREITIVLPILGAISTLTAAFLTRARGSNEPEQSLMVARDLEQFIRECKAFLVDFGSDTDKREVQRLRNRFEEILRGATDV</sequence>
<feature type="domain" description="SMODS and SLOG-associating 2TM effector" evidence="3">
    <location>
        <begin position="246"/>
        <end position="361"/>
    </location>
</feature>